<accession>A0ABQ9P698</accession>
<feature type="compositionally biased region" description="Acidic residues" evidence="8">
    <location>
        <begin position="175"/>
        <end position="188"/>
    </location>
</feature>
<dbReference type="Pfam" id="PF00076">
    <property type="entry name" value="RRM_1"/>
    <property type="match status" value="1"/>
</dbReference>
<feature type="region of interest" description="Disordered" evidence="8">
    <location>
        <begin position="445"/>
        <end position="567"/>
    </location>
</feature>
<dbReference type="SMART" id="SM00360">
    <property type="entry name" value="RRM"/>
    <property type="match status" value="2"/>
</dbReference>
<comment type="function">
    <text evidence="1">Involved in pre-25S rRNA processing.</text>
</comment>
<evidence type="ECO:0000256" key="1">
    <source>
        <dbReference type="ARBA" id="ARBA00002475"/>
    </source>
</evidence>
<evidence type="ECO:0000256" key="8">
    <source>
        <dbReference type="SAM" id="MobiDB-lite"/>
    </source>
</evidence>
<keyword evidence="5 7" id="KW-0694">RNA-binding</keyword>
<evidence type="ECO:0000256" key="3">
    <source>
        <dbReference type="ARBA" id="ARBA00007077"/>
    </source>
</evidence>
<feature type="region of interest" description="Disordered" evidence="8">
    <location>
        <begin position="357"/>
        <end position="377"/>
    </location>
</feature>
<dbReference type="PANTHER" id="PTHR23236:SF25">
    <property type="entry name" value="RNA-BINDING PROTEIN 34"/>
    <property type="match status" value="1"/>
</dbReference>
<evidence type="ECO:0000313" key="11">
    <source>
        <dbReference type="Proteomes" id="UP001172684"/>
    </source>
</evidence>
<comment type="similarity">
    <text evidence="3">Belongs to the RRM RBM34 family.</text>
</comment>
<dbReference type="InterPro" id="IPR000504">
    <property type="entry name" value="RRM_dom"/>
</dbReference>
<reference evidence="10" key="1">
    <citation type="submission" date="2022-10" db="EMBL/GenBank/DDBJ databases">
        <title>Culturing micro-colonial fungi from biological soil crusts in the Mojave desert and describing Neophaeococcomyces mojavensis, and introducing the new genera and species Taxawa tesnikishii.</title>
        <authorList>
            <person name="Kurbessoian T."/>
            <person name="Stajich J.E."/>
        </authorList>
    </citation>
    <scope>NUCLEOTIDE SEQUENCE</scope>
    <source>
        <strain evidence="10">TK_1</strain>
    </source>
</reference>
<comment type="caution">
    <text evidence="10">The sequence shown here is derived from an EMBL/GenBank/DDBJ whole genome shotgun (WGS) entry which is preliminary data.</text>
</comment>
<dbReference type="PANTHER" id="PTHR23236">
    <property type="entry name" value="EUKARYOTIC TRANSLATION INITIATION FACTOR 4B/4H"/>
    <property type="match status" value="1"/>
</dbReference>
<evidence type="ECO:0000259" key="9">
    <source>
        <dbReference type="PROSITE" id="PS50102"/>
    </source>
</evidence>
<keyword evidence="6" id="KW-0539">Nucleus</keyword>
<feature type="compositionally biased region" description="Polar residues" evidence="8">
    <location>
        <begin position="105"/>
        <end position="114"/>
    </location>
</feature>
<dbReference type="InterPro" id="IPR012677">
    <property type="entry name" value="Nucleotide-bd_a/b_plait_sf"/>
</dbReference>
<dbReference type="Proteomes" id="UP001172684">
    <property type="component" value="Unassembled WGS sequence"/>
</dbReference>
<protein>
    <recommendedName>
        <fullName evidence="4">Nucleolar protein 12</fullName>
    </recommendedName>
</protein>
<organism evidence="10 11">
    <name type="scientific">Coniosporium apollinis</name>
    <dbReference type="NCBI Taxonomy" id="61459"/>
    <lineage>
        <taxon>Eukaryota</taxon>
        <taxon>Fungi</taxon>
        <taxon>Dikarya</taxon>
        <taxon>Ascomycota</taxon>
        <taxon>Pezizomycotina</taxon>
        <taxon>Dothideomycetes</taxon>
        <taxon>Dothideomycetes incertae sedis</taxon>
        <taxon>Coniosporium</taxon>
    </lineage>
</organism>
<dbReference type="Gene3D" id="3.30.70.330">
    <property type="match status" value="2"/>
</dbReference>
<feature type="domain" description="RRM" evidence="9">
    <location>
        <begin position="338"/>
        <end position="444"/>
    </location>
</feature>
<feature type="region of interest" description="Disordered" evidence="8">
    <location>
        <begin position="1"/>
        <end position="188"/>
    </location>
</feature>
<proteinExistence type="inferred from homology"/>
<evidence type="ECO:0000313" key="10">
    <source>
        <dbReference type="EMBL" id="KAJ9669160.1"/>
    </source>
</evidence>
<evidence type="ECO:0000256" key="7">
    <source>
        <dbReference type="PROSITE-ProRule" id="PRU00176"/>
    </source>
</evidence>
<feature type="compositionally biased region" description="Basic and acidic residues" evidence="8">
    <location>
        <begin position="139"/>
        <end position="148"/>
    </location>
</feature>
<dbReference type="EMBL" id="JAPDRL010000003">
    <property type="protein sequence ID" value="KAJ9669160.1"/>
    <property type="molecule type" value="Genomic_DNA"/>
</dbReference>
<dbReference type="InterPro" id="IPR035979">
    <property type="entry name" value="RBD_domain_sf"/>
</dbReference>
<comment type="subcellular location">
    <subcellularLocation>
        <location evidence="2">Nucleus</location>
        <location evidence="2">Nucleolus</location>
    </subcellularLocation>
</comment>
<keyword evidence="11" id="KW-1185">Reference proteome</keyword>
<feature type="compositionally biased region" description="Low complexity" evidence="8">
    <location>
        <begin position="525"/>
        <end position="537"/>
    </location>
</feature>
<dbReference type="SUPFAM" id="SSF54928">
    <property type="entry name" value="RNA-binding domain, RBD"/>
    <property type="match status" value="2"/>
</dbReference>
<evidence type="ECO:0000256" key="6">
    <source>
        <dbReference type="ARBA" id="ARBA00023242"/>
    </source>
</evidence>
<feature type="compositionally biased region" description="Low complexity" evidence="8">
    <location>
        <begin position="476"/>
        <end position="500"/>
    </location>
</feature>
<evidence type="ECO:0000256" key="5">
    <source>
        <dbReference type="ARBA" id="ARBA00022884"/>
    </source>
</evidence>
<evidence type="ECO:0000256" key="2">
    <source>
        <dbReference type="ARBA" id="ARBA00004604"/>
    </source>
</evidence>
<dbReference type="PROSITE" id="PS50102">
    <property type="entry name" value="RRM"/>
    <property type="match status" value="1"/>
</dbReference>
<feature type="compositionally biased region" description="Acidic residues" evidence="8">
    <location>
        <begin position="68"/>
        <end position="90"/>
    </location>
</feature>
<sequence length="567" mass="60787">MAVSREATSRSSKREAKTSLIADSKTHDPALASLFAASSGPVKPPPKSRYQAPPPTKPSKAEAKDETSTDEELSELEDAEEADSDAETAAEESSPNGQDAAHASQALTDEGQSSKTHKKRKRRNEEDDNLEGLYLQNLAKEEAKEVEVAQRATKRRKPINGEAEDGASSASEQTSEAEDEDKNEAEAADSDLEYSFSIPQHESLNPNKDASELEKSSRTVFLGNVSTTAITSKSARKTLLAHLSSFLSSLPASTNSPPHKVESLRFRSTAFATPIPKKAAFAKKELMEATTKSTNAYAVYSTQTAAREAAKRLNGTVVLDRHLRVDEVAHPAKVDHRRCVFVGNLGFVDDSSAIDAAKDAESGKKERKKAKPPGDVEEGLWRQFGKAGTVESVRVVRDPKTRVGKGIAYVQFTDENGAEAALLYNEKSFPPLLPRRLRVLRAKAQKRNAGKNRLPPPRHSTNGVYNPKPQPAHSSLAGRAGKLLGRAGAAQVRKGQQGPESGEGGIGAGTKAPEGFVFEGHRASSKQGKSGLKLGGSSKKKGKGKPTTRSSRRGEAWKAQGGKKGGK</sequence>
<feature type="compositionally biased region" description="Pro residues" evidence="8">
    <location>
        <begin position="42"/>
        <end position="57"/>
    </location>
</feature>
<gene>
    <name evidence="10" type="primary">NOP12</name>
    <name evidence="10" type="ORF">H2201_000511</name>
</gene>
<name>A0ABQ9P698_9PEZI</name>
<evidence type="ECO:0000256" key="4">
    <source>
        <dbReference type="ARBA" id="ARBA00015520"/>
    </source>
</evidence>